<evidence type="ECO:0000259" key="6">
    <source>
        <dbReference type="PROSITE" id="PS50123"/>
    </source>
</evidence>
<dbReference type="SUPFAM" id="SSF53335">
    <property type="entry name" value="S-adenosyl-L-methionine-dependent methyltransferases"/>
    <property type="match status" value="1"/>
</dbReference>
<dbReference type="CDD" id="cd02440">
    <property type="entry name" value="AdoMet_MTases"/>
    <property type="match status" value="1"/>
</dbReference>
<dbReference type="Gene3D" id="3.40.50.150">
    <property type="entry name" value="Vaccinia Virus protein VP39"/>
    <property type="match status" value="1"/>
</dbReference>
<accession>A0ABT1EEG9</accession>
<evidence type="ECO:0000256" key="2">
    <source>
        <dbReference type="ARBA" id="ARBA00012534"/>
    </source>
</evidence>
<dbReference type="InterPro" id="IPR029063">
    <property type="entry name" value="SAM-dependent_MTases_sf"/>
</dbReference>
<keyword evidence="3" id="KW-0489">Methyltransferase</keyword>
<evidence type="ECO:0000256" key="5">
    <source>
        <dbReference type="ARBA" id="ARBA00022691"/>
    </source>
</evidence>
<dbReference type="InterPro" id="IPR036804">
    <property type="entry name" value="CheR_N_sf"/>
</dbReference>
<evidence type="ECO:0000313" key="8">
    <source>
        <dbReference type="Proteomes" id="UP001523565"/>
    </source>
</evidence>
<dbReference type="InterPro" id="IPR050903">
    <property type="entry name" value="Bact_Chemotaxis_MeTrfase"/>
</dbReference>
<dbReference type="PANTHER" id="PTHR24422">
    <property type="entry name" value="CHEMOTAXIS PROTEIN METHYLTRANSFERASE"/>
    <property type="match status" value="1"/>
</dbReference>
<dbReference type="SMART" id="SM00138">
    <property type="entry name" value="MeTrc"/>
    <property type="match status" value="1"/>
</dbReference>
<organism evidence="7 8">
    <name type="scientific">Ohessyouella blattaphilus</name>
    <dbReference type="NCBI Taxonomy" id="2949333"/>
    <lineage>
        <taxon>Bacteria</taxon>
        <taxon>Bacillati</taxon>
        <taxon>Bacillota</taxon>
        <taxon>Clostridia</taxon>
        <taxon>Lachnospirales</taxon>
        <taxon>Lachnospiraceae</taxon>
        <taxon>Ohessyouella</taxon>
    </lineage>
</organism>
<comment type="caution">
    <text evidence="7">The sequence shown here is derived from an EMBL/GenBank/DDBJ whole genome shotgun (WGS) entry which is preliminary data.</text>
</comment>
<dbReference type="InterPro" id="IPR000780">
    <property type="entry name" value="CheR_MeTrfase"/>
</dbReference>
<dbReference type="PIRSF" id="PIRSF000410">
    <property type="entry name" value="CheR"/>
    <property type="match status" value="1"/>
</dbReference>
<dbReference type="InterPro" id="IPR026024">
    <property type="entry name" value="Chemotaxis_MeTrfase_CheR"/>
</dbReference>
<dbReference type="Pfam" id="PF01739">
    <property type="entry name" value="CheR"/>
    <property type="match status" value="1"/>
</dbReference>
<dbReference type="InterPro" id="IPR022641">
    <property type="entry name" value="CheR_N"/>
</dbReference>
<evidence type="ECO:0000256" key="3">
    <source>
        <dbReference type="ARBA" id="ARBA00022603"/>
    </source>
</evidence>
<feature type="domain" description="CheR-type methyltransferase" evidence="6">
    <location>
        <begin position="1"/>
        <end position="272"/>
    </location>
</feature>
<dbReference type="PROSITE" id="PS50123">
    <property type="entry name" value="CHER"/>
    <property type="match status" value="1"/>
</dbReference>
<reference evidence="7 8" key="1">
    <citation type="journal article" date="2022" name="Genome Biol. Evol.">
        <title>Host diet, physiology and behaviors set the stage for Lachnospiraceae cladogenesis.</title>
        <authorList>
            <person name="Vera-Ponce De Leon A."/>
            <person name="Schneider M."/>
            <person name="Jahnes B.C."/>
            <person name="Sadowski V."/>
            <person name="Camuy-Velez L.A."/>
            <person name="Duan J."/>
            <person name="Sabree Z.L."/>
        </authorList>
    </citation>
    <scope>NUCLEOTIDE SEQUENCE [LARGE SCALE GENOMIC DNA]</scope>
    <source>
        <strain evidence="7 8">PAL227</strain>
    </source>
</reference>
<keyword evidence="8" id="KW-1185">Reference proteome</keyword>
<gene>
    <name evidence="7" type="ORF">NK118_02465</name>
</gene>
<evidence type="ECO:0000313" key="7">
    <source>
        <dbReference type="EMBL" id="MCP1109106.1"/>
    </source>
</evidence>
<dbReference type="EC" id="2.1.1.80" evidence="2"/>
<name>A0ABT1EEG9_9FIRM</name>
<dbReference type="Pfam" id="PF03705">
    <property type="entry name" value="CheR_N"/>
    <property type="match status" value="1"/>
</dbReference>
<dbReference type="RefSeq" id="WP_262068013.1">
    <property type="nucleotide sequence ID" value="NZ_JAMXOC010000002.1"/>
</dbReference>
<dbReference type="InterPro" id="IPR022642">
    <property type="entry name" value="CheR_C"/>
</dbReference>
<dbReference type="PANTHER" id="PTHR24422:SF19">
    <property type="entry name" value="CHEMOTAXIS PROTEIN METHYLTRANSFERASE"/>
    <property type="match status" value="1"/>
</dbReference>
<proteinExistence type="predicted"/>
<dbReference type="Proteomes" id="UP001523565">
    <property type="component" value="Unassembled WGS sequence"/>
</dbReference>
<comment type="catalytic activity">
    <reaction evidence="1">
        <text>L-glutamyl-[protein] + S-adenosyl-L-methionine = [protein]-L-glutamate 5-O-methyl ester + S-adenosyl-L-homocysteine</text>
        <dbReference type="Rhea" id="RHEA:24452"/>
        <dbReference type="Rhea" id="RHEA-COMP:10208"/>
        <dbReference type="Rhea" id="RHEA-COMP:10311"/>
        <dbReference type="ChEBI" id="CHEBI:29973"/>
        <dbReference type="ChEBI" id="CHEBI:57856"/>
        <dbReference type="ChEBI" id="CHEBI:59789"/>
        <dbReference type="ChEBI" id="CHEBI:82795"/>
        <dbReference type="EC" id="2.1.1.80"/>
    </reaction>
</comment>
<evidence type="ECO:0000256" key="4">
    <source>
        <dbReference type="ARBA" id="ARBA00022679"/>
    </source>
</evidence>
<dbReference type="SUPFAM" id="SSF47757">
    <property type="entry name" value="Chemotaxis receptor methyltransferase CheR, N-terminal domain"/>
    <property type="match status" value="1"/>
</dbReference>
<evidence type="ECO:0000256" key="1">
    <source>
        <dbReference type="ARBA" id="ARBA00001541"/>
    </source>
</evidence>
<dbReference type="PRINTS" id="PR00996">
    <property type="entry name" value="CHERMTFRASE"/>
</dbReference>
<keyword evidence="5" id="KW-0949">S-adenosyl-L-methionine</keyword>
<protein>
    <recommendedName>
        <fullName evidence="2">protein-glutamate O-methyltransferase</fullName>
        <ecNumber evidence="2">2.1.1.80</ecNumber>
    </recommendedName>
</protein>
<sequence>MIDISNRDFTRLVTFIKHNYGINLANKRQLIMGRLSPMLSRLGYANFTDYIDYIITTEHKSDIDQLLNRLTTNYTFFMREVNHFDYFKDTVLPQLVANKKDRTLSIWSAGCSSGQEPYTLSMLMKEYLGSDFDKWDTRILATDISMNALSLAAKGIYSEDALKDMPNGFKSRYFRPLTNKTDYQVINEIRENVIFRTFNLMDPIRFKRPFDVIFCRNVMIYFDKDTKEDLCRRFYNATYPGGYLFIGHSENLTNKDLPYEHIMPSAYRKPLR</sequence>
<dbReference type="Gene3D" id="1.10.155.10">
    <property type="entry name" value="Chemotaxis receptor methyltransferase CheR, N-terminal domain"/>
    <property type="match status" value="1"/>
</dbReference>
<keyword evidence="4" id="KW-0808">Transferase</keyword>
<dbReference type="EMBL" id="JAMZFV010000002">
    <property type="protein sequence ID" value="MCP1109106.1"/>
    <property type="molecule type" value="Genomic_DNA"/>
</dbReference>